<dbReference type="SUPFAM" id="SSF58104">
    <property type="entry name" value="Methyl-accepting chemotaxis protein (MCP) signaling domain"/>
    <property type="match status" value="1"/>
</dbReference>
<dbReference type="InterPro" id="IPR024478">
    <property type="entry name" value="HlyB_4HB_MCP"/>
</dbReference>
<keyword evidence="5" id="KW-1133">Transmembrane helix</keyword>
<dbReference type="Gene3D" id="1.10.287.950">
    <property type="entry name" value="Methyl-accepting chemotaxis protein"/>
    <property type="match status" value="1"/>
</dbReference>
<comment type="similarity">
    <text evidence="3">Belongs to the methyl-accepting chemotaxis (MCP) protein family.</text>
</comment>
<dbReference type="PANTHER" id="PTHR32089:SF120">
    <property type="entry name" value="METHYL-ACCEPTING CHEMOTAXIS PROTEIN TLPQ"/>
    <property type="match status" value="1"/>
</dbReference>
<comment type="subcellular location">
    <subcellularLocation>
        <location evidence="1">Membrane</location>
    </subcellularLocation>
</comment>
<evidence type="ECO:0000256" key="2">
    <source>
        <dbReference type="ARBA" id="ARBA00023224"/>
    </source>
</evidence>
<keyword evidence="2 4" id="KW-0807">Transducer</keyword>
<reference evidence="8 9" key="1">
    <citation type="submission" date="2016-03" db="EMBL/GenBank/DDBJ databases">
        <title>Photobacterium proteolyticum sp. nov. a protease producing bacterium isolated from ocean sediments of Laizhou Bay.</title>
        <authorList>
            <person name="Li Y."/>
        </authorList>
    </citation>
    <scope>NUCLEOTIDE SEQUENCE [LARGE SCALE GENOMIC DNA]</scope>
    <source>
        <strain evidence="8 9">R-40508</strain>
    </source>
</reference>
<dbReference type="CDD" id="cd11386">
    <property type="entry name" value="MCP_signal"/>
    <property type="match status" value="1"/>
</dbReference>
<dbReference type="InterPro" id="IPR004089">
    <property type="entry name" value="MCPsignal_dom"/>
</dbReference>
<evidence type="ECO:0000313" key="8">
    <source>
        <dbReference type="EMBL" id="OAN10882.1"/>
    </source>
</evidence>
<dbReference type="Pfam" id="PF00015">
    <property type="entry name" value="MCPsignal"/>
    <property type="match status" value="1"/>
</dbReference>
<dbReference type="STRING" id="858640.A3K86_17980"/>
<proteinExistence type="inferred from homology"/>
<dbReference type="EMBL" id="LVHF01000033">
    <property type="protein sequence ID" value="OAN10882.1"/>
    <property type="molecule type" value="Genomic_DNA"/>
</dbReference>
<feature type="domain" description="Methyl-accepting transducer" evidence="6">
    <location>
        <begin position="272"/>
        <end position="508"/>
    </location>
</feature>
<dbReference type="AlphaFoldDB" id="A0A178K2F5"/>
<dbReference type="PROSITE" id="PS50111">
    <property type="entry name" value="CHEMOTAXIS_TRANSDUC_2"/>
    <property type="match status" value="1"/>
</dbReference>
<evidence type="ECO:0000313" key="9">
    <source>
        <dbReference type="Proteomes" id="UP000078503"/>
    </source>
</evidence>
<dbReference type="PANTHER" id="PTHR32089">
    <property type="entry name" value="METHYL-ACCEPTING CHEMOTAXIS PROTEIN MCPB"/>
    <property type="match status" value="1"/>
</dbReference>
<dbReference type="PROSITE" id="PS50885">
    <property type="entry name" value="HAMP"/>
    <property type="match status" value="1"/>
</dbReference>
<dbReference type="FunFam" id="1.10.287.950:FF:000001">
    <property type="entry name" value="Methyl-accepting chemotaxis sensory transducer"/>
    <property type="match status" value="1"/>
</dbReference>
<dbReference type="GO" id="GO:0004888">
    <property type="term" value="F:transmembrane signaling receptor activity"/>
    <property type="evidence" value="ECO:0007669"/>
    <property type="project" value="InterPro"/>
</dbReference>
<feature type="domain" description="HAMP" evidence="7">
    <location>
        <begin position="213"/>
        <end position="267"/>
    </location>
</feature>
<dbReference type="CDD" id="cd06225">
    <property type="entry name" value="HAMP"/>
    <property type="match status" value="1"/>
</dbReference>
<keyword evidence="5" id="KW-0812">Transmembrane</keyword>
<sequence>MFLKNLTIGKKIAVSFLVITIINAAVAFVFHSGLTNIESNILNYTDDTLPAYEKVNRIYDEVATLRRNQLAMLVNIDSEVQLTNELNDSKALMNDIDQLITAYGKTVWPGEEQEAFNRLDQAWTNYTNIVQSFNQAAMANQKEQAAQLLLKDAYSSFKGIESEVSTLSQILKGAMNDNRSQILGSVQSLSSSSIFSNILILLVMVSMTLILSRLICNPLHLIVKQANAIAEGDLSTHVDRDAIGNDELGVLADASSKMQSNLRQLIEEIISAVTQLSSAIEEMNQISELSTRGMQDQQSKIAQIATAMTEMKTSVSDVAQNTEKSALQANNANQQAKQGAKSNQEMVDSIQEISAVIGDAGNTVLELEEQSNQVNIIVDVIRSIADQTNLLALNAAIEAARAGESGRGFAVVADEVRTLAARTQDSTGEITAVIEKLQNYAKQAKDATEKSCACIETYSDQGTQALKLMSSIEDTVADISDMGTEIASACSQQDAVAGELSSHIETINMASQEVAEGAQQTVLACGELSQLATSLHNAMNRFKLN</sequence>
<dbReference type="InterPro" id="IPR004090">
    <property type="entry name" value="Chemotax_Me-accpt_rcpt"/>
</dbReference>
<dbReference type="GO" id="GO:0007165">
    <property type="term" value="P:signal transduction"/>
    <property type="evidence" value="ECO:0007669"/>
    <property type="project" value="UniProtKB-KW"/>
</dbReference>
<dbReference type="RefSeq" id="WP_068334560.1">
    <property type="nucleotide sequence ID" value="NZ_LVHF01000033.1"/>
</dbReference>
<dbReference type="SMART" id="SM00283">
    <property type="entry name" value="MA"/>
    <property type="match status" value="1"/>
</dbReference>
<name>A0A178K2F5_9GAMM</name>
<keyword evidence="5" id="KW-0472">Membrane</keyword>
<keyword evidence="9" id="KW-1185">Reference proteome</keyword>
<dbReference type="Proteomes" id="UP000078503">
    <property type="component" value="Unassembled WGS sequence"/>
</dbReference>
<evidence type="ECO:0000256" key="4">
    <source>
        <dbReference type="PROSITE-ProRule" id="PRU00284"/>
    </source>
</evidence>
<evidence type="ECO:0000259" key="7">
    <source>
        <dbReference type="PROSITE" id="PS50885"/>
    </source>
</evidence>
<protein>
    <submittedName>
        <fullName evidence="8">Chemotaxis protein</fullName>
    </submittedName>
</protein>
<organism evidence="8 9">
    <name type="scientific">Photobacterium jeanii</name>
    <dbReference type="NCBI Taxonomy" id="858640"/>
    <lineage>
        <taxon>Bacteria</taxon>
        <taxon>Pseudomonadati</taxon>
        <taxon>Pseudomonadota</taxon>
        <taxon>Gammaproteobacteria</taxon>
        <taxon>Vibrionales</taxon>
        <taxon>Vibrionaceae</taxon>
        <taxon>Photobacterium</taxon>
    </lineage>
</organism>
<dbReference type="GO" id="GO:0006935">
    <property type="term" value="P:chemotaxis"/>
    <property type="evidence" value="ECO:0007669"/>
    <property type="project" value="InterPro"/>
</dbReference>
<accession>A0A178K2F5</accession>
<evidence type="ECO:0000256" key="1">
    <source>
        <dbReference type="ARBA" id="ARBA00004370"/>
    </source>
</evidence>
<feature type="transmembrane region" description="Helical" evidence="5">
    <location>
        <begin position="12"/>
        <end position="34"/>
    </location>
</feature>
<dbReference type="SMART" id="SM00304">
    <property type="entry name" value="HAMP"/>
    <property type="match status" value="1"/>
</dbReference>
<evidence type="ECO:0000256" key="3">
    <source>
        <dbReference type="ARBA" id="ARBA00029447"/>
    </source>
</evidence>
<dbReference type="OrthoDB" id="7054443at2"/>
<dbReference type="PRINTS" id="PR00260">
    <property type="entry name" value="CHEMTRNSDUCR"/>
</dbReference>
<dbReference type="Pfam" id="PF12729">
    <property type="entry name" value="4HB_MCP_1"/>
    <property type="match status" value="1"/>
</dbReference>
<dbReference type="GO" id="GO:0016020">
    <property type="term" value="C:membrane"/>
    <property type="evidence" value="ECO:0007669"/>
    <property type="project" value="UniProtKB-SubCell"/>
</dbReference>
<evidence type="ECO:0000259" key="6">
    <source>
        <dbReference type="PROSITE" id="PS50111"/>
    </source>
</evidence>
<dbReference type="InterPro" id="IPR003660">
    <property type="entry name" value="HAMP_dom"/>
</dbReference>
<evidence type="ECO:0000256" key="5">
    <source>
        <dbReference type="SAM" id="Phobius"/>
    </source>
</evidence>
<gene>
    <name evidence="8" type="ORF">A3K86_17980</name>
</gene>
<comment type="caution">
    <text evidence="8">The sequence shown here is derived from an EMBL/GenBank/DDBJ whole genome shotgun (WGS) entry which is preliminary data.</text>
</comment>